<dbReference type="AlphaFoldDB" id="A0A448HJJ9"/>
<reference evidence="2 3" key="1">
    <citation type="submission" date="2018-12" db="EMBL/GenBank/DDBJ databases">
        <authorList>
            <consortium name="Pathogen Informatics"/>
        </authorList>
    </citation>
    <scope>NUCLEOTIDE SEQUENCE [LARGE SCALE GENOMIC DNA]</scope>
    <source>
        <strain evidence="2 3">NCTC11636</strain>
    </source>
</reference>
<feature type="transmembrane region" description="Helical" evidence="1">
    <location>
        <begin position="65"/>
        <end position="85"/>
    </location>
</feature>
<dbReference type="KEGG" id="ahw:NCTC11636_02358"/>
<feature type="transmembrane region" description="Helical" evidence="1">
    <location>
        <begin position="331"/>
        <end position="349"/>
    </location>
</feature>
<feature type="transmembrane region" description="Helical" evidence="1">
    <location>
        <begin position="221"/>
        <end position="239"/>
    </location>
</feature>
<evidence type="ECO:0000313" key="3">
    <source>
        <dbReference type="Proteomes" id="UP000266895"/>
    </source>
</evidence>
<feature type="transmembrane region" description="Helical" evidence="1">
    <location>
        <begin position="302"/>
        <end position="319"/>
    </location>
</feature>
<feature type="transmembrane region" description="Helical" evidence="1">
    <location>
        <begin position="279"/>
        <end position="296"/>
    </location>
</feature>
<feature type="transmembrane region" description="Helical" evidence="1">
    <location>
        <begin position="6"/>
        <end position="26"/>
    </location>
</feature>
<organism evidence="2 3">
    <name type="scientific">Actinomyces howellii</name>
    <dbReference type="NCBI Taxonomy" id="52771"/>
    <lineage>
        <taxon>Bacteria</taxon>
        <taxon>Bacillati</taxon>
        <taxon>Actinomycetota</taxon>
        <taxon>Actinomycetes</taxon>
        <taxon>Actinomycetales</taxon>
        <taxon>Actinomycetaceae</taxon>
        <taxon>Actinomyces</taxon>
    </lineage>
</organism>
<feature type="transmembrane region" description="Helical" evidence="1">
    <location>
        <begin position="475"/>
        <end position="493"/>
    </location>
</feature>
<keyword evidence="1" id="KW-0812">Transmembrane</keyword>
<evidence type="ECO:0000256" key="1">
    <source>
        <dbReference type="SAM" id="Phobius"/>
    </source>
</evidence>
<feature type="transmembrane region" description="Helical" evidence="1">
    <location>
        <begin position="185"/>
        <end position="209"/>
    </location>
</feature>
<gene>
    <name evidence="2" type="ORF">NCTC11636_02358</name>
</gene>
<dbReference type="EMBL" id="LR134350">
    <property type="protein sequence ID" value="VEG29886.1"/>
    <property type="molecule type" value="Genomic_DNA"/>
</dbReference>
<feature type="transmembrane region" description="Helical" evidence="1">
    <location>
        <begin position="450"/>
        <end position="468"/>
    </location>
</feature>
<keyword evidence="1" id="KW-0472">Membrane</keyword>
<sequence length="642" mass="64971">MNGWWALAACAVTGAVLLTVPGWAVARAWGLRGWSSAGAALPLSCLAVGVAELLASAVGLTWAPWGWAAVAAVTTLLSVPAVLVGSRWAGLETAGPAPGVLPAAGCAAVLVGVGLLAGTGSPDSPVQAYDAVFHLNGVQAVRESGSASALGGLALLYQGAATYYPTLWHGTAALLPGAPVVATNALVVVLGALCWPLGVAALGVEVLGGPGSQRLPHWPRAVAVTTVACTACVAVPTVLLTSLAAWPYALSVLCLPGVLVVAVRLARTLPAAGAGRTTGALRAGLLLLGAGGGAVLAHGTGLFNLAVLLGPAALLAGARRLRAGGLRGRRAVAVAVVVLLVAAVGAWLMRASLASVLGYSRPGGSALGTLGQALLDLPQYGPLASRGLPAGLVLLVLAVLGARGRQDGTRLWTVTALSALVLVVLVGGPQWWGRQIGFPWYLQKSRIEPLVLIAALPLALAGCQRLLTRWPGRRAAAALLVVALAAAGARLPLTIALGASVHDADRIAYGTLITPEEVDFYEGASGLLPEDAVVLGAPSLGTSYLWSLGGVRVVYPTRSAPTTGTAEAELAATAPELGPGSRTCELLDRLGAEYYLAVDRQGSGLEEAPVRWDAELAHWPEEGMEEVASSPTATIWRITACD</sequence>
<feature type="transmembrane region" description="Helical" evidence="1">
    <location>
        <begin position="97"/>
        <end position="117"/>
    </location>
</feature>
<feature type="transmembrane region" description="Helical" evidence="1">
    <location>
        <begin position="411"/>
        <end position="430"/>
    </location>
</feature>
<keyword evidence="3" id="KW-1185">Reference proteome</keyword>
<feature type="transmembrane region" description="Helical" evidence="1">
    <location>
        <begin position="245"/>
        <end position="267"/>
    </location>
</feature>
<dbReference type="Proteomes" id="UP000266895">
    <property type="component" value="Chromosome"/>
</dbReference>
<feature type="transmembrane region" description="Helical" evidence="1">
    <location>
        <begin position="38"/>
        <end position="59"/>
    </location>
</feature>
<accession>A0A448HJJ9</accession>
<protein>
    <submittedName>
        <fullName evidence="2">Uncharacterized protein</fullName>
    </submittedName>
</protein>
<keyword evidence="1" id="KW-1133">Transmembrane helix</keyword>
<feature type="transmembrane region" description="Helical" evidence="1">
    <location>
        <begin position="383"/>
        <end position="402"/>
    </location>
</feature>
<dbReference type="RefSeq" id="WP_232009759.1">
    <property type="nucleotide sequence ID" value="NZ_LR134350.1"/>
</dbReference>
<dbReference type="Pfam" id="PF20176">
    <property type="entry name" value="DUF6541"/>
    <property type="match status" value="1"/>
</dbReference>
<dbReference type="InterPro" id="IPR046671">
    <property type="entry name" value="DUF6541"/>
</dbReference>
<name>A0A448HJJ9_9ACTO</name>
<proteinExistence type="predicted"/>
<evidence type="ECO:0000313" key="2">
    <source>
        <dbReference type="EMBL" id="VEG29886.1"/>
    </source>
</evidence>